<dbReference type="PANTHER" id="PTHR45453:SF1">
    <property type="entry name" value="PHOSPHATE REGULON SENSOR PROTEIN PHOR"/>
    <property type="match status" value="1"/>
</dbReference>
<proteinExistence type="predicted"/>
<dbReference type="InterPro" id="IPR036890">
    <property type="entry name" value="HATPase_C_sf"/>
</dbReference>
<feature type="transmembrane region" description="Helical" evidence="8">
    <location>
        <begin position="9"/>
        <end position="33"/>
    </location>
</feature>
<evidence type="ECO:0000256" key="8">
    <source>
        <dbReference type="SAM" id="Phobius"/>
    </source>
</evidence>
<evidence type="ECO:0000256" key="2">
    <source>
        <dbReference type="ARBA" id="ARBA00004370"/>
    </source>
</evidence>
<dbReference type="Gene3D" id="1.10.287.130">
    <property type="match status" value="1"/>
</dbReference>
<keyword evidence="8" id="KW-0472">Membrane</keyword>
<evidence type="ECO:0000313" key="10">
    <source>
        <dbReference type="EMBL" id="OUP61813.1"/>
    </source>
</evidence>
<sequence>MLKKLKRKFILITMTFITLILVCVITLLCLASYQRTKNDINNSLNFALYKYDDHPTLELDYSTKNLQNDNDPPPNMNSFTIITDDSNAILELYSRNYQISDETSQNLVNSIQDKSQGILFEQNLAYKKDVKDNGYIYAFVDISIAKSNFISMLVTAILVAILSILAFLILTILLANWALRPVAQSWQQQKRFLADASHELKTPLTVILANTDLALTKKQDESKLKQSLQSIQSEALRMKKLVEDLLFLAKNDTQKENVLNSICNISDIALSCVLSFETIAFEKGIILESDIQENQLTLGNENQFKQLISIFLDNATKYTPTGKKIHFTLKKKDNQILIIIHNEGSYIDKENIKHIFDRFYRCDPARKYQGGYGLGLSIANQIASNLNIKIDVSSEQKKGTTFTLWIPAK</sequence>
<evidence type="ECO:0000256" key="3">
    <source>
        <dbReference type="ARBA" id="ARBA00012438"/>
    </source>
</evidence>
<dbReference type="PANTHER" id="PTHR45453">
    <property type="entry name" value="PHOSPHATE REGULON SENSOR PROTEIN PHOR"/>
    <property type="match status" value="1"/>
</dbReference>
<dbReference type="Pfam" id="PF02518">
    <property type="entry name" value="HATPase_c"/>
    <property type="match status" value="1"/>
</dbReference>
<dbReference type="SUPFAM" id="SSF47384">
    <property type="entry name" value="Homodimeric domain of signal transducing histidine kinase"/>
    <property type="match status" value="1"/>
</dbReference>
<evidence type="ECO:0000256" key="5">
    <source>
        <dbReference type="ARBA" id="ARBA00022679"/>
    </source>
</evidence>
<dbReference type="GO" id="GO:0016036">
    <property type="term" value="P:cellular response to phosphate starvation"/>
    <property type="evidence" value="ECO:0007669"/>
    <property type="project" value="TreeGrafter"/>
</dbReference>
<keyword evidence="5" id="KW-0808">Transferase</keyword>
<evidence type="ECO:0000256" key="4">
    <source>
        <dbReference type="ARBA" id="ARBA00022553"/>
    </source>
</evidence>
<keyword evidence="11" id="KW-1185">Reference proteome</keyword>
<dbReference type="SMART" id="SM00387">
    <property type="entry name" value="HATPase_c"/>
    <property type="match status" value="1"/>
</dbReference>
<protein>
    <recommendedName>
        <fullName evidence="3">histidine kinase</fullName>
        <ecNumber evidence="3">2.7.13.3</ecNumber>
    </recommendedName>
</protein>
<dbReference type="Gene3D" id="3.30.565.10">
    <property type="entry name" value="Histidine kinase-like ATPase, C-terminal domain"/>
    <property type="match status" value="1"/>
</dbReference>
<dbReference type="PROSITE" id="PS50109">
    <property type="entry name" value="HIS_KIN"/>
    <property type="match status" value="1"/>
</dbReference>
<keyword evidence="6" id="KW-0418">Kinase</keyword>
<dbReference type="AlphaFoldDB" id="A0A1Y4LYZ7"/>
<dbReference type="InterPro" id="IPR036097">
    <property type="entry name" value="HisK_dim/P_sf"/>
</dbReference>
<comment type="caution">
    <text evidence="10">The sequence shown here is derived from an EMBL/GenBank/DDBJ whole genome shotgun (WGS) entry which is preliminary data.</text>
</comment>
<dbReference type="CDD" id="cd00082">
    <property type="entry name" value="HisKA"/>
    <property type="match status" value="1"/>
</dbReference>
<dbReference type="InterPro" id="IPR005467">
    <property type="entry name" value="His_kinase_dom"/>
</dbReference>
<dbReference type="SMART" id="SM00388">
    <property type="entry name" value="HisKA"/>
    <property type="match status" value="1"/>
</dbReference>
<evidence type="ECO:0000259" key="9">
    <source>
        <dbReference type="PROSITE" id="PS50109"/>
    </source>
</evidence>
<dbReference type="GO" id="GO:0005886">
    <property type="term" value="C:plasma membrane"/>
    <property type="evidence" value="ECO:0007669"/>
    <property type="project" value="TreeGrafter"/>
</dbReference>
<dbReference type="EC" id="2.7.13.3" evidence="3"/>
<dbReference type="InterPro" id="IPR003594">
    <property type="entry name" value="HATPase_dom"/>
</dbReference>
<accession>A0A1Y4LYZ7</accession>
<evidence type="ECO:0000313" key="11">
    <source>
        <dbReference type="Proteomes" id="UP000195447"/>
    </source>
</evidence>
<evidence type="ECO:0000256" key="1">
    <source>
        <dbReference type="ARBA" id="ARBA00000085"/>
    </source>
</evidence>
<dbReference type="PRINTS" id="PR00344">
    <property type="entry name" value="BCTRLSENSOR"/>
</dbReference>
<keyword evidence="8" id="KW-1133">Transmembrane helix</keyword>
<gene>
    <name evidence="10" type="ORF">B5F14_00015</name>
</gene>
<keyword evidence="4" id="KW-0597">Phosphoprotein</keyword>
<dbReference type="CDD" id="cd00075">
    <property type="entry name" value="HATPase"/>
    <property type="match status" value="1"/>
</dbReference>
<dbReference type="FunFam" id="1.10.287.130:FF:000001">
    <property type="entry name" value="Two-component sensor histidine kinase"/>
    <property type="match status" value="1"/>
</dbReference>
<dbReference type="GO" id="GO:0000155">
    <property type="term" value="F:phosphorelay sensor kinase activity"/>
    <property type="evidence" value="ECO:0007669"/>
    <property type="project" value="InterPro"/>
</dbReference>
<evidence type="ECO:0000256" key="6">
    <source>
        <dbReference type="ARBA" id="ARBA00022777"/>
    </source>
</evidence>
<dbReference type="InterPro" id="IPR004358">
    <property type="entry name" value="Sig_transdc_His_kin-like_C"/>
</dbReference>
<feature type="transmembrane region" description="Helical" evidence="8">
    <location>
        <begin position="149"/>
        <end position="179"/>
    </location>
</feature>
<name>A0A1Y4LYZ7_9FIRM</name>
<dbReference type="InterPro" id="IPR003661">
    <property type="entry name" value="HisK_dim/P_dom"/>
</dbReference>
<comment type="subcellular location">
    <subcellularLocation>
        <location evidence="2">Membrane</location>
    </subcellularLocation>
</comment>
<organism evidence="10 11">
    <name type="scientific">Faecalitalea cylindroides</name>
    <dbReference type="NCBI Taxonomy" id="39483"/>
    <lineage>
        <taxon>Bacteria</taxon>
        <taxon>Bacillati</taxon>
        <taxon>Bacillota</taxon>
        <taxon>Erysipelotrichia</taxon>
        <taxon>Erysipelotrichales</taxon>
        <taxon>Erysipelotrichaceae</taxon>
        <taxon>Faecalitalea</taxon>
    </lineage>
</organism>
<keyword evidence="8" id="KW-0812">Transmembrane</keyword>
<dbReference type="InterPro" id="IPR050351">
    <property type="entry name" value="BphY/WalK/GraS-like"/>
</dbReference>
<dbReference type="GO" id="GO:0004721">
    <property type="term" value="F:phosphoprotein phosphatase activity"/>
    <property type="evidence" value="ECO:0007669"/>
    <property type="project" value="TreeGrafter"/>
</dbReference>
<dbReference type="RefSeq" id="WP_087157935.1">
    <property type="nucleotide sequence ID" value="NZ_NFKM01000001.1"/>
</dbReference>
<evidence type="ECO:0000256" key="7">
    <source>
        <dbReference type="ARBA" id="ARBA00023012"/>
    </source>
</evidence>
<dbReference type="Pfam" id="PF00512">
    <property type="entry name" value="HisKA"/>
    <property type="match status" value="1"/>
</dbReference>
<keyword evidence="7" id="KW-0902">Two-component regulatory system</keyword>
<comment type="catalytic activity">
    <reaction evidence="1">
        <text>ATP + protein L-histidine = ADP + protein N-phospho-L-histidine.</text>
        <dbReference type="EC" id="2.7.13.3"/>
    </reaction>
</comment>
<feature type="domain" description="Histidine kinase" evidence="9">
    <location>
        <begin position="195"/>
        <end position="409"/>
    </location>
</feature>
<dbReference type="EMBL" id="NFKM01000001">
    <property type="protein sequence ID" value="OUP61813.1"/>
    <property type="molecule type" value="Genomic_DNA"/>
</dbReference>
<dbReference type="SUPFAM" id="SSF55874">
    <property type="entry name" value="ATPase domain of HSP90 chaperone/DNA topoisomerase II/histidine kinase"/>
    <property type="match status" value="1"/>
</dbReference>
<reference evidence="11" key="1">
    <citation type="submission" date="2017-04" db="EMBL/GenBank/DDBJ databases">
        <title>Function of individual gut microbiota members based on whole genome sequencing of pure cultures obtained from chicken caecum.</title>
        <authorList>
            <person name="Medvecky M."/>
            <person name="Cejkova D."/>
            <person name="Polansky O."/>
            <person name="Karasova D."/>
            <person name="Kubasova T."/>
            <person name="Cizek A."/>
            <person name="Rychlik I."/>
        </authorList>
    </citation>
    <scope>NUCLEOTIDE SEQUENCE [LARGE SCALE GENOMIC DNA]</scope>
    <source>
        <strain evidence="11">An178</strain>
    </source>
</reference>
<dbReference type="Proteomes" id="UP000195447">
    <property type="component" value="Unassembled WGS sequence"/>
</dbReference>